<evidence type="ECO:0000313" key="3">
    <source>
        <dbReference type="WBParaSite" id="nRc.2.0.1.t08679-RA"/>
    </source>
</evidence>
<dbReference type="Proteomes" id="UP000887565">
    <property type="component" value="Unplaced"/>
</dbReference>
<dbReference type="SUPFAM" id="SSF143990">
    <property type="entry name" value="YbiA-like"/>
    <property type="match status" value="1"/>
</dbReference>
<sequence length="168" mass="19394">MPQDQYQDFKWVKVVEVHQKLQFPDKVTYKFTKCYLFHQKAMAMGDKEAAQIILNAPNAIILNAPNALKAKKIAGKLPWDFTKLAMWHNFTFKANGYKYKQDYNLRHQFFNTVPALLVGANAYESYWGCEFKSNDPSMNDFRSYSVKLLRKLRVLSSKAAYGSSSCLA</sequence>
<protein>
    <submittedName>
        <fullName evidence="3">NADAR domain-containing protein</fullName>
    </submittedName>
</protein>
<evidence type="ECO:0000313" key="2">
    <source>
        <dbReference type="Proteomes" id="UP000887565"/>
    </source>
</evidence>
<organism evidence="2 3">
    <name type="scientific">Romanomermis culicivorax</name>
    <name type="common">Nematode worm</name>
    <dbReference type="NCBI Taxonomy" id="13658"/>
    <lineage>
        <taxon>Eukaryota</taxon>
        <taxon>Metazoa</taxon>
        <taxon>Ecdysozoa</taxon>
        <taxon>Nematoda</taxon>
        <taxon>Enoplea</taxon>
        <taxon>Dorylaimia</taxon>
        <taxon>Mermithida</taxon>
        <taxon>Mermithoidea</taxon>
        <taxon>Mermithidae</taxon>
        <taxon>Romanomermis</taxon>
    </lineage>
</organism>
<reference evidence="3" key="1">
    <citation type="submission" date="2022-11" db="UniProtKB">
        <authorList>
            <consortium name="WormBaseParasite"/>
        </authorList>
    </citation>
    <scope>IDENTIFICATION</scope>
</reference>
<dbReference type="AlphaFoldDB" id="A0A915I5L5"/>
<dbReference type="WBParaSite" id="nRc.2.0.1.t08679-RA">
    <property type="protein sequence ID" value="nRc.2.0.1.t08679-RA"/>
    <property type="gene ID" value="nRc.2.0.1.g08679"/>
</dbReference>
<proteinExistence type="predicted"/>
<feature type="domain" description="NADAR" evidence="1">
    <location>
        <begin position="21"/>
        <end position="136"/>
    </location>
</feature>
<dbReference type="Pfam" id="PF08719">
    <property type="entry name" value="NADAR"/>
    <property type="match status" value="1"/>
</dbReference>
<dbReference type="InterPro" id="IPR012816">
    <property type="entry name" value="NADAR"/>
</dbReference>
<dbReference type="Gene3D" id="1.10.357.40">
    <property type="entry name" value="YbiA-like"/>
    <property type="match status" value="1"/>
</dbReference>
<name>A0A915I5L5_ROMCU</name>
<accession>A0A915I5L5</accession>
<evidence type="ECO:0000259" key="1">
    <source>
        <dbReference type="Pfam" id="PF08719"/>
    </source>
</evidence>
<keyword evidence="2" id="KW-1185">Reference proteome</keyword>
<dbReference type="InterPro" id="IPR037238">
    <property type="entry name" value="YbiA-like_sf"/>
</dbReference>